<dbReference type="EMBL" id="VXPY01000056">
    <property type="protein sequence ID" value="MYD90317.1"/>
    <property type="molecule type" value="Genomic_DNA"/>
</dbReference>
<dbReference type="PROSITE" id="PS51257">
    <property type="entry name" value="PROKAR_LIPOPROTEIN"/>
    <property type="match status" value="1"/>
</dbReference>
<dbReference type="InterPro" id="IPR050553">
    <property type="entry name" value="Thioredoxin_ResA/DsbE_sf"/>
</dbReference>
<dbReference type="InterPro" id="IPR013766">
    <property type="entry name" value="Thioredoxin_domain"/>
</dbReference>
<dbReference type="GO" id="GO:0016209">
    <property type="term" value="F:antioxidant activity"/>
    <property type="evidence" value="ECO:0007669"/>
    <property type="project" value="InterPro"/>
</dbReference>
<dbReference type="GO" id="GO:0016491">
    <property type="term" value="F:oxidoreductase activity"/>
    <property type="evidence" value="ECO:0007669"/>
    <property type="project" value="InterPro"/>
</dbReference>
<dbReference type="PANTHER" id="PTHR42852">
    <property type="entry name" value="THIOL:DISULFIDE INTERCHANGE PROTEIN DSBE"/>
    <property type="match status" value="1"/>
</dbReference>
<dbReference type="Pfam" id="PF00578">
    <property type="entry name" value="AhpC-TSA"/>
    <property type="match status" value="1"/>
</dbReference>
<reference evidence="3" key="1">
    <citation type="submission" date="2019-09" db="EMBL/GenBank/DDBJ databases">
        <title>Characterisation of the sponge microbiome using genome-centric metagenomics.</title>
        <authorList>
            <person name="Engelberts J.P."/>
            <person name="Robbins S.J."/>
            <person name="De Goeij J.M."/>
            <person name="Aranda M."/>
            <person name="Bell S.C."/>
            <person name="Webster N.S."/>
        </authorList>
    </citation>
    <scope>NUCLEOTIDE SEQUENCE</scope>
    <source>
        <strain evidence="3">SB0662_bin_9</strain>
    </source>
</reference>
<protein>
    <submittedName>
        <fullName evidence="3">TlpA family protein disulfide reductase</fullName>
    </submittedName>
</protein>
<dbReference type="PANTHER" id="PTHR42852:SF17">
    <property type="entry name" value="THIOREDOXIN-LIKE PROTEIN HI_1115"/>
    <property type="match status" value="1"/>
</dbReference>
<evidence type="ECO:0000313" key="3">
    <source>
        <dbReference type="EMBL" id="MYD90317.1"/>
    </source>
</evidence>
<evidence type="ECO:0000256" key="1">
    <source>
        <dbReference type="SAM" id="SignalP"/>
    </source>
</evidence>
<feature type="chain" id="PRO_5025355237" evidence="1">
    <location>
        <begin position="21"/>
        <end position="204"/>
    </location>
</feature>
<dbReference type="PROSITE" id="PS51352">
    <property type="entry name" value="THIOREDOXIN_2"/>
    <property type="match status" value="1"/>
</dbReference>
<comment type="caution">
    <text evidence="3">The sequence shown here is derived from an EMBL/GenBank/DDBJ whole genome shotgun (WGS) entry which is preliminary data.</text>
</comment>
<dbReference type="InterPro" id="IPR000866">
    <property type="entry name" value="AhpC/TSA"/>
</dbReference>
<sequence length="204" mass="21565">MFVRLSVGLLVLLLVTGCRGAPDPNAGIQDPGRVPPEIGVLLTPPFVPGDSLLTGSVPGRPGLWDPVEGHPVPAFSLSAPDGTSISSEALSGRALAVNFWASWCGPCRHEIPLLVDRQAELPEDLLILAVNVREPKSKIVEFATEVGMELPIVLDPDGNVGDLFGVRGLPTTVFVDPQGNLTATWRGVLDRAKLVQLTDASLGR</sequence>
<feature type="signal peptide" evidence="1">
    <location>
        <begin position="1"/>
        <end position="20"/>
    </location>
</feature>
<gene>
    <name evidence="3" type="ORF">F4Y08_08285</name>
</gene>
<dbReference type="AlphaFoldDB" id="A0A6B1DT10"/>
<dbReference type="InterPro" id="IPR036249">
    <property type="entry name" value="Thioredoxin-like_sf"/>
</dbReference>
<organism evidence="3">
    <name type="scientific">Caldilineaceae bacterium SB0662_bin_9</name>
    <dbReference type="NCBI Taxonomy" id="2605258"/>
    <lineage>
        <taxon>Bacteria</taxon>
        <taxon>Bacillati</taxon>
        <taxon>Chloroflexota</taxon>
        <taxon>Caldilineae</taxon>
        <taxon>Caldilineales</taxon>
        <taxon>Caldilineaceae</taxon>
    </lineage>
</organism>
<evidence type="ECO:0000259" key="2">
    <source>
        <dbReference type="PROSITE" id="PS51352"/>
    </source>
</evidence>
<dbReference type="Gene3D" id="3.40.30.10">
    <property type="entry name" value="Glutaredoxin"/>
    <property type="match status" value="1"/>
</dbReference>
<name>A0A6B1DT10_9CHLR</name>
<proteinExistence type="predicted"/>
<dbReference type="SUPFAM" id="SSF52833">
    <property type="entry name" value="Thioredoxin-like"/>
    <property type="match status" value="1"/>
</dbReference>
<dbReference type="CDD" id="cd02966">
    <property type="entry name" value="TlpA_like_family"/>
    <property type="match status" value="1"/>
</dbReference>
<accession>A0A6B1DT10</accession>
<keyword evidence="1" id="KW-0732">Signal</keyword>
<feature type="domain" description="Thioredoxin" evidence="2">
    <location>
        <begin position="66"/>
        <end position="203"/>
    </location>
</feature>